<dbReference type="EMBL" id="CP011509">
    <property type="protein sequence ID" value="AKJ08449.1"/>
    <property type="molecule type" value="Genomic_DNA"/>
</dbReference>
<dbReference type="AlphaFoldDB" id="A0AAC8QJ61"/>
<evidence type="ECO:0000313" key="4">
    <source>
        <dbReference type="Proteomes" id="UP000035579"/>
    </source>
</evidence>
<organism evidence="2 4">
    <name type="scientific">Archangium gephyra</name>
    <dbReference type="NCBI Taxonomy" id="48"/>
    <lineage>
        <taxon>Bacteria</taxon>
        <taxon>Pseudomonadati</taxon>
        <taxon>Myxococcota</taxon>
        <taxon>Myxococcia</taxon>
        <taxon>Myxococcales</taxon>
        <taxon>Cystobacterineae</taxon>
        <taxon>Archangiaceae</taxon>
        <taxon>Archangium</taxon>
    </lineage>
</organism>
<feature type="compositionally biased region" description="Basic and acidic residues" evidence="1">
    <location>
        <begin position="95"/>
        <end position="110"/>
    </location>
</feature>
<reference evidence="2 4" key="1">
    <citation type="submission" date="2015-05" db="EMBL/GenBank/DDBJ databases">
        <title>Genome assembly of Archangium gephyra DSM 2261.</title>
        <authorList>
            <person name="Sharma G."/>
            <person name="Subramanian S."/>
        </authorList>
    </citation>
    <scope>NUCLEOTIDE SEQUENCE [LARGE SCALE GENOMIC DNA]</scope>
    <source>
        <strain evidence="2 4">DSM 2261</strain>
    </source>
</reference>
<sequence length="124" mass="13650">MAKEDEGSKGGGEARAPEKEPASHVFDQPATLREPAAPRVPRVQASAGVSVIPLPGEEPARASEARPETLQQAREATDALLQEILEEEFLNEEPESQRTRPPEQSAREEDWPSELHSMHLPEQP</sequence>
<evidence type="ECO:0000313" key="5">
    <source>
        <dbReference type="Proteomes" id="UP000256345"/>
    </source>
</evidence>
<gene>
    <name evidence="2" type="ORF">AA314_10075</name>
    <name evidence="3" type="ORF">ATI61_121116</name>
</gene>
<evidence type="ECO:0000313" key="2">
    <source>
        <dbReference type="EMBL" id="AKJ08449.1"/>
    </source>
</evidence>
<feature type="region of interest" description="Disordered" evidence="1">
    <location>
        <begin position="87"/>
        <end position="124"/>
    </location>
</feature>
<dbReference type="EMBL" id="QUMU01000021">
    <property type="protein sequence ID" value="REG20551.1"/>
    <property type="molecule type" value="Genomic_DNA"/>
</dbReference>
<feature type="region of interest" description="Disordered" evidence="1">
    <location>
        <begin position="1"/>
        <end position="74"/>
    </location>
</feature>
<reference evidence="3 5" key="2">
    <citation type="submission" date="2018-08" db="EMBL/GenBank/DDBJ databases">
        <title>Genomic Encyclopedia of Archaeal and Bacterial Type Strains, Phase II (KMG-II): from individual species to whole genera.</title>
        <authorList>
            <person name="Goeker M."/>
        </authorList>
    </citation>
    <scope>NUCLEOTIDE SEQUENCE [LARGE SCALE GENOMIC DNA]</scope>
    <source>
        <strain evidence="3 5">DSM 2261</strain>
    </source>
</reference>
<proteinExistence type="predicted"/>
<evidence type="ECO:0000313" key="3">
    <source>
        <dbReference type="EMBL" id="REG20551.1"/>
    </source>
</evidence>
<keyword evidence="5" id="KW-1185">Reference proteome</keyword>
<protein>
    <submittedName>
        <fullName evidence="2">Uncharacterized protein</fullName>
    </submittedName>
</protein>
<feature type="compositionally biased region" description="Basic and acidic residues" evidence="1">
    <location>
        <begin position="58"/>
        <end position="67"/>
    </location>
</feature>
<dbReference type="KEGG" id="age:AA314_10075"/>
<dbReference type="Proteomes" id="UP000256345">
    <property type="component" value="Unassembled WGS sequence"/>
</dbReference>
<name>A0AAC8QJ61_9BACT</name>
<accession>A0AAC8QJ61</accession>
<evidence type="ECO:0000256" key="1">
    <source>
        <dbReference type="SAM" id="MobiDB-lite"/>
    </source>
</evidence>
<dbReference type="Proteomes" id="UP000035579">
    <property type="component" value="Chromosome"/>
</dbReference>
<dbReference type="RefSeq" id="WP_047861209.1">
    <property type="nucleotide sequence ID" value="NZ_CP011509.1"/>
</dbReference>